<organism evidence="2 3">
    <name type="scientific">Paramagnetospirillum kuznetsovii</name>
    <dbReference type="NCBI Taxonomy" id="2053833"/>
    <lineage>
        <taxon>Bacteria</taxon>
        <taxon>Pseudomonadati</taxon>
        <taxon>Pseudomonadota</taxon>
        <taxon>Alphaproteobacteria</taxon>
        <taxon>Rhodospirillales</taxon>
        <taxon>Magnetospirillaceae</taxon>
        <taxon>Paramagnetospirillum</taxon>
    </lineage>
</organism>
<comment type="caution">
    <text evidence="2">The sequence shown here is derived from an EMBL/GenBank/DDBJ whole genome shotgun (WGS) entry which is preliminary data.</text>
</comment>
<name>A0A364P073_9PROT</name>
<dbReference type="Proteomes" id="UP000251075">
    <property type="component" value="Unassembled WGS sequence"/>
</dbReference>
<keyword evidence="1" id="KW-1133">Transmembrane helix</keyword>
<dbReference type="OrthoDB" id="7365102at2"/>
<dbReference type="EMBL" id="PGTO01000004">
    <property type="protein sequence ID" value="RAU22703.1"/>
    <property type="molecule type" value="Genomic_DNA"/>
</dbReference>
<dbReference type="AlphaFoldDB" id="A0A364P073"/>
<reference evidence="2 3" key="1">
    <citation type="submission" date="2017-11" db="EMBL/GenBank/DDBJ databases">
        <title>Draft genome sequence of magnetotactic bacterium Magnetospirillum kuznetsovii LBB-42.</title>
        <authorList>
            <person name="Grouzdev D.S."/>
            <person name="Rysina M.S."/>
            <person name="Baslerov R.V."/>
            <person name="Koziaeva V."/>
        </authorList>
    </citation>
    <scope>NUCLEOTIDE SEQUENCE [LARGE SCALE GENOMIC DNA]</scope>
    <source>
        <strain evidence="2 3">LBB-42</strain>
    </source>
</reference>
<gene>
    <name evidence="2" type="ORF">CU669_07060</name>
</gene>
<keyword evidence="1" id="KW-0472">Membrane</keyword>
<protein>
    <submittedName>
        <fullName evidence="2">Uncharacterized protein</fullName>
    </submittedName>
</protein>
<evidence type="ECO:0000256" key="1">
    <source>
        <dbReference type="SAM" id="Phobius"/>
    </source>
</evidence>
<evidence type="ECO:0000313" key="3">
    <source>
        <dbReference type="Proteomes" id="UP000251075"/>
    </source>
</evidence>
<keyword evidence="1" id="KW-0812">Transmembrane</keyword>
<feature type="transmembrane region" description="Helical" evidence="1">
    <location>
        <begin position="6"/>
        <end position="22"/>
    </location>
</feature>
<proteinExistence type="predicted"/>
<evidence type="ECO:0000313" key="2">
    <source>
        <dbReference type="EMBL" id="RAU22703.1"/>
    </source>
</evidence>
<keyword evidence="3" id="KW-1185">Reference proteome</keyword>
<sequence length="80" mass="9047">MFGKFLLTVAVIAIIWFGYKYLGHLAELKRRDSSPRPSERPGREPRDAKVDAEAMVECRVCGTWQPSRTARSCGKADCPY</sequence>
<accession>A0A364P073</accession>